<proteinExistence type="predicted"/>
<dbReference type="AlphaFoldDB" id="A0A921AX91"/>
<sequence length="220" mass="23165">MPEKRPLPSAPDNAPLPWSAYAALILTILFFSGAFAHAPGGLPCLDFSHLCGSFGKIAEEFTFLGKGGSGARYGFLFALSLVPGIMLALGVVEAAERMGALRAGEKLLTPLMRPLLGLPGSAALALISSLQSSDAGAAMTRELSEQGLLSEKEKTLFAAFQFCSASSVTVYLSMGVALFPFLSVPQLLPLGVILFYKVAGINIMRLYLRLAEKKEAGHGA</sequence>
<feature type="transmembrane region" description="Helical" evidence="1">
    <location>
        <begin position="187"/>
        <end position="208"/>
    </location>
</feature>
<name>A0A921AX91_9BACT</name>
<keyword evidence="1" id="KW-1133">Transmembrane helix</keyword>
<dbReference type="InterPro" id="IPR011642">
    <property type="entry name" value="Gate_dom"/>
</dbReference>
<feature type="domain" description="Nucleoside transporter/FeoB GTPase Gate" evidence="2">
    <location>
        <begin position="79"/>
        <end position="174"/>
    </location>
</feature>
<dbReference type="Proteomes" id="UP000698963">
    <property type="component" value="Unassembled WGS sequence"/>
</dbReference>
<comment type="caution">
    <text evidence="3">The sequence shown here is derived from an EMBL/GenBank/DDBJ whole genome shotgun (WGS) entry which is preliminary data.</text>
</comment>
<evidence type="ECO:0000259" key="2">
    <source>
        <dbReference type="Pfam" id="PF07670"/>
    </source>
</evidence>
<dbReference type="EMBL" id="DYZA01000159">
    <property type="protein sequence ID" value="HJD97555.1"/>
    <property type="molecule type" value="Genomic_DNA"/>
</dbReference>
<reference evidence="3" key="2">
    <citation type="submission" date="2021-09" db="EMBL/GenBank/DDBJ databases">
        <authorList>
            <person name="Gilroy R."/>
        </authorList>
    </citation>
    <scope>NUCLEOTIDE SEQUENCE</scope>
    <source>
        <strain evidence="3">ChiGjej2B2-19336</strain>
    </source>
</reference>
<evidence type="ECO:0000313" key="4">
    <source>
        <dbReference type="Proteomes" id="UP000698963"/>
    </source>
</evidence>
<feature type="transmembrane region" description="Helical" evidence="1">
    <location>
        <begin position="20"/>
        <end position="38"/>
    </location>
</feature>
<keyword evidence="1" id="KW-0812">Transmembrane</keyword>
<evidence type="ECO:0000256" key="1">
    <source>
        <dbReference type="SAM" id="Phobius"/>
    </source>
</evidence>
<feature type="transmembrane region" description="Helical" evidence="1">
    <location>
        <begin position="156"/>
        <end position="181"/>
    </location>
</feature>
<gene>
    <name evidence="3" type="ORF">K8W16_07910</name>
</gene>
<dbReference type="Pfam" id="PF07670">
    <property type="entry name" value="Gate"/>
    <property type="match status" value="1"/>
</dbReference>
<keyword evidence="1" id="KW-0472">Membrane</keyword>
<reference evidence="3" key="1">
    <citation type="journal article" date="2021" name="PeerJ">
        <title>Extensive microbial diversity within the chicken gut microbiome revealed by metagenomics and culture.</title>
        <authorList>
            <person name="Gilroy R."/>
            <person name="Ravi A."/>
            <person name="Getino M."/>
            <person name="Pursley I."/>
            <person name="Horton D.L."/>
            <person name="Alikhan N.F."/>
            <person name="Baker D."/>
            <person name="Gharbi K."/>
            <person name="Hall N."/>
            <person name="Watson M."/>
            <person name="Adriaenssens E.M."/>
            <person name="Foster-Nyarko E."/>
            <person name="Jarju S."/>
            <person name="Secka A."/>
            <person name="Antonio M."/>
            <person name="Oren A."/>
            <person name="Chaudhuri R.R."/>
            <person name="La Ragione R."/>
            <person name="Hildebrand F."/>
            <person name="Pallen M.J."/>
        </authorList>
    </citation>
    <scope>NUCLEOTIDE SEQUENCE</scope>
    <source>
        <strain evidence="3">ChiGjej2B2-19336</strain>
    </source>
</reference>
<evidence type="ECO:0000313" key="3">
    <source>
        <dbReference type="EMBL" id="HJD97555.1"/>
    </source>
</evidence>
<dbReference type="RefSeq" id="WP_304122605.1">
    <property type="nucleotide sequence ID" value="NZ_DYZA01000159.1"/>
</dbReference>
<organism evidence="3 4">
    <name type="scientific">Mailhella massiliensis</name>
    <dbReference type="NCBI Taxonomy" id="1903261"/>
    <lineage>
        <taxon>Bacteria</taxon>
        <taxon>Pseudomonadati</taxon>
        <taxon>Thermodesulfobacteriota</taxon>
        <taxon>Desulfovibrionia</taxon>
        <taxon>Desulfovibrionales</taxon>
        <taxon>Desulfovibrionaceae</taxon>
        <taxon>Mailhella</taxon>
    </lineage>
</organism>
<feature type="transmembrane region" description="Helical" evidence="1">
    <location>
        <begin position="73"/>
        <end position="95"/>
    </location>
</feature>
<accession>A0A921AX91</accession>
<protein>
    <recommendedName>
        <fullName evidence="2">Nucleoside transporter/FeoB GTPase Gate domain-containing protein</fullName>
    </recommendedName>
</protein>